<sequence>MAARHKRHSKHWERSFPVQRQLDPRFNGLSIKSKRPSSTRREFVPQYNRHSDDSEWPFPAPNNRHFLWRSPRHDVQSFIVVMAARHKRHSKHWERSSPAQRQLDPRFNRFSIKSKRPSSTRREFVPQYNRHSDDSEWPSPAPNNRHFLWRSPRHDVQSINVVMAARHKRHSKHWARSSPAQRQLDPRFNGLSIKSERPSSTRREFVPQYRHSDDSERPSPVPNNRHFMWRLPRHDVQSTRSIAYPERAVFKWLPTGLENDNHFPSSVCLKQISLEPTKKTGQNPSLVLVNSRLGKDKDEEGRNVSGRPWESVAENVWPDLLSCLENVRKKMKCQDLEEVYPKFVARFGKNIFHGNASRWFDNVRKGQLPETTLGKLNKSFNTNVSTSYTEKIIREAVPKIGVGFDDKKDIYHVRVIHFSELNISSFLYFWFS</sequence>
<name>A0ACC0XE34_9ROSI</name>
<gene>
    <name evidence="1" type="ORF">Pint_20245</name>
</gene>
<comment type="caution">
    <text evidence="1">The sequence shown here is derived from an EMBL/GenBank/DDBJ whole genome shotgun (WGS) entry which is preliminary data.</text>
</comment>
<reference evidence="2" key="1">
    <citation type="journal article" date="2023" name="G3 (Bethesda)">
        <title>Genome assembly and association tests identify interacting loci associated with vigor, precocity, and sex in interspecific pistachio rootstocks.</title>
        <authorList>
            <person name="Palmer W."/>
            <person name="Jacygrad E."/>
            <person name="Sagayaradj S."/>
            <person name="Cavanaugh K."/>
            <person name="Han R."/>
            <person name="Bertier L."/>
            <person name="Beede B."/>
            <person name="Kafkas S."/>
            <person name="Golino D."/>
            <person name="Preece J."/>
            <person name="Michelmore R."/>
        </authorList>
    </citation>
    <scope>NUCLEOTIDE SEQUENCE [LARGE SCALE GENOMIC DNA]</scope>
</reference>
<protein>
    <submittedName>
        <fullName evidence="1">Uncharacterized protein</fullName>
    </submittedName>
</protein>
<keyword evidence="2" id="KW-1185">Reference proteome</keyword>
<dbReference type="EMBL" id="CM047748">
    <property type="protein sequence ID" value="KAJ0014734.1"/>
    <property type="molecule type" value="Genomic_DNA"/>
</dbReference>
<evidence type="ECO:0000313" key="2">
    <source>
        <dbReference type="Proteomes" id="UP001163603"/>
    </source>
</evidence>
<evidence type="ECO:0000313" key="1">
    <source>
        <dbReference type="EMBL" id="KAJ0014734.1"/>
    </source>
</evidence>
<proteinExistence type="predicted"/>
<dbReference type="Proteomes" id="UP001163603">
    <property type="component" value="Chromosome 13"/>
</dbReference>
<accession>A0ACC0XE34</accession>
<organism evidence="1 2">
    <name type="scientific">Pistacia integerrima</name>
    <dbReference type="NCBI Taxonomy" id="434235"/>
    <lineage>
        <taxon>Eukaryota</taxon>
        <taxon>Viridiplantae</taxon>
        <taxon>Streptophyta</taxon>
        <taxon>Embryophyta</taxon>
        <taxon>Tracheophyta</taxon>
        <taxon>Spermatophyta</taxon>
        <taxon>Magnoliopsida</taxon>
        <taxon>eudicotyledons</taxon>
        <taxon>Gunneridae</taxon>
        <taxon>Pentapetalae</taxon>
        <taxon>rosids</taxon>
        <taxon>malvids</taxon>
        <taxon>Sapindales</taxon>
        <taxon>Anacardiaceae</taxon>
        <taxon>Pistacia</taxon>
    </lineage>
</organism>